<dbReference type="EMBL" id="FJ822135">
    <property type="protein sequence ID" value="ACO36973.1"/>
    <property type="molecule type" value="Genomic_DNA"/>
</dbReference>
<reference evidence="1 2" key="1">
    <citation type="journal article" date="2009" name="Gene">
        <title>Genome of a virulent bacteriophage Lb338-1 that lyses the probiotic Lactobacillus paracasei cheese strain.</title>
        <authorList>
            <person name="Alemayehu D."/>
            <person name="Ross R.P."/>
            <person name="O'Sullivan O."/>
            <person name="Coffey A."/>
            <person name="Stanton C."/>
            <person name="Fitzgerald G.F."/>
            <person name="McAuliffe O."/>
        </authorList>
    </citation>
    <scope>NUCLEOTIDE SEQUENCE [LARGE SCALE GENOMIC DNA]</scope>
    <source>
        <strain evidence="1">Lb338-1</strain>
    </source>
</reference>
<proteinExistence type="predicted"/>
<name>C1KFG2_9CAUD</name>
<sequence>MMPLKREPIKEYTDKQVKQMFSDEILDDLIHGLGYRDQAKIVEDDILNELKNKNLDKRLKK</sequence>
<dbReference type="RefSeq" id="YP_002790731.1">
    <property type="nucleotide sequence ID" value="NC_012530.1"/>
</dbReference>
<dbReference type="Proteomes" id="UP000001878">
    <property type="component" value="Segment"/>
</dbReference>
<gene>
    <name evidence="1" type="ORF">lb338_phage_52</name>
</gene>
<evidence type="ECO:0000313" key="2">
    <source>
        <dbReference type="Proteomes" id="UP000001878"/>
    </source>
</evidence>
<protein>
    <submittedName>
        <fullName evidence="1">Uncharacterized protein</fullName>
    </submittedName>
</protein>
<dbReference type="GeneID" id="7750907"/>
<organism evidence="1 2">
    <name type="scientific">Lactobacillus phage Lb338-1</name>
    <dbReference type="NCBI Taxonomy" id="2892342"/>
    <lineage>
        <taxon>Viruses</taxon>
        <taxon>Duplodnaviria</taxon>
        <taxon>Heunggongvirae</taxon>
        <taxon>Uroviricota</taxon>
        <taxon>Caudoviricetes</taxon>
        <taxon>Herelleviridae</taxon>
        <taxon>Mooreparkvirus</taxon>
        <taxon>Mooreparkvirus Lb3381</taxon>
    </lineage>
</organism>
<evidence type="ECO:0000313" key="1">
    <source>
        <dbReference type="EMBL" id="ACO36973.1"/>
    </source>
</evidence>
<dbReference type="KEGG" id="vg:7750907"/>
<accession>C1KFG2</accession>
<keyword evidence="2" id="KW-1185">Reference proteome</keyword>